<accession>A0A1M2VDW5</accession>
<sequence length="51" mass="5418">MEKNRRANRATSTPKPSSSLSTTNKAVKAKHEEAGREGGGYKGASGSRTRL</sequence>
<evidence type="ECO:0000313" key="2">
    <source>
        <dbReference type="EMBL" id="OJT05736.1"/>
    </source>
</evidence>
<name>A0A1M2VDW5_TRAPU</name>
<comment type="caution">
    <text evidence="2">The sequence shown here is derived from an EMBL/GenBank/DDBJ whole genome shotgun (WGS) entry which is preliminary data.</text>
</comment>
<evidence type="ECO:0000256" key="1">
    <source>
        <dbReference type="SAM" id="MobiDB-lite"/>
    </source>
</evidence>
<reference evidence="2 3" key="1">
    <citation type="submission" date="2016-10" db="EMBL/GenBank/DDBJ databases">
        <title>Genome sequence of the basidiomycete white-rot fungus Trametes pubescens.</title>
        <authorList>
            <person name="Makela M.R."/>
            <person name="Granchi Z."/>
            <person name="Peng M."/>
            <person name="De Vries R.P."/>
            <person name="Grigoriev I."/>
            <person name="Riley R."/>
            <person name="Hilden K."/>
        </authorList>
    </citation>
    <scope>NUCLEOTIDE SEQUENCE [LARGE SCALE GENOMIC DNA]</scope>
    <source>
        <strain evidence="2 3">FBCC735</strain>
    </source>
</reference>
<protein>
    <submittedName>
        <fullName evidence="2">Uncharacterized protein</fullName>
    </submittedName>
</protein>
<feature type="compositionally biased region" description="Low complexity" evidence="1">
    <location>
        <begin position="11"/>
        <end position="23"/>
    </location>
</feature>
<dbReference type="AlphaFoldDB" id="A0A1M2VDW5"/>
<dbReference type="EMBL" id="MNAD01001393">
    <property type="protein sequence ID" value="OJT05736.1"/>
    <property type="molecule type" value="Genomic_DNA"/>
</dbReference>
<keyword evidence="3" id="KW-1185">Reference proteome</keyword>
<feature type="region of interest" description="Disordered" evidence="1">
    <location>
        <begin position="1"/>
        <end position="51"/>
    </location>
</feature>
<dbReference type="Proteomes" id="UP000184267">
    <property type="component" value="Unassembled WGS sequence"/>
</dbReference>
<evidence type="ECO:0000313" key="3">
    <source>
        <dbReference type="Proteomes" id="UP000184267"/>
    </source>
</evidence>
<gene>
    <name evidence="2" type="ORF">TRAPUB_3416</name>
</gene>
<organism evidence="2 3">
    <name type="scientific">Trametes pubescens</name>
    <name type="common">White-rot fungus</name>
    <dbReference type="NCBI Taxonomy" id="154538"/>
    <lineage>
        <taxon>Eukaryota</taxon>
        <taxon>Fungi</taxon>
        <taxon>Dikarya</taxon>
        <taxon>Basidiomycota</taxon>
        <taxon>Agaricomycotina</taxon>
        <taxon>Agaricomycetes</taxon>
        <taxon>Polyporales</taxon>
        <taxon>Polyporaceae</taxon>
        <taxon>Trametes</taxon>
    </lineage>
</organism>
<proteinExistence type="predicted"/>